<organism evidence="2 3">
    <name type="scientific">Pseudomonas saponiphila</name>
    <dbReference type="NCBI Taxonomy" id="556534"/>
    <lineage>
        <taxon>Bacteria</taxon>
        <taxon>Pseudomonadati</taxon>
        <taxon>Pseudomonadota</taxon>
        <taxon>Gammaproteobacteria</taxon>
        <taxon>Pseudomonadales</taxon>
        <taxon>Pseudomonadaceae</taxon>
        <taxon>Pseudomonas</taxon>
    </lineage>
</organism>
<reference evidence="3" key="1">
    <citation type="submission" date="2016-10" db="EMBL/GenBank/DDBJ databases">
        <authorList>
            <person name="Varghese N."/>
            <person name="Submissions S."/>
        </authorList>
    </citation>
    <scope>NUCLEOTIDE SEQUENCE [LARGE SCALE GENOMIC DNA]</scope>
    <source>
        <strain evidence="3">DSM 9751</strain>
    </source>
</reference>
<proteinExistence type="predicted"/>
<evidence type="ECO:0008006" key="4">
    <source>
        <dbReference type="Google" id="ProtNLM"/>
    </source>
</evidence>
<dbReference type="AlphaFoldDB" id="A0A1H4WDW8"/>
<evidence type="ECO:0000256" key="1">
    <source>
        <dbReference type="SAM" id="Phobius"/>
    </source>
</evidence>
<protein>
    <recommendedName>
        <fullName evidence="4">Lipoprotein</fullName>
    </recommendedName>
</protein>
<sequence length="293" mass="32987">MFRKARSILWGIEIVLIAALVVGVSGCMAPPLVYENERSDVRLLCQEATQRVTLMQRYSFDLPEPYRQAKCGTVTPGFYYEKGPDALSVGTSGSFSYGNTQVTASGLYMRVNSFLDGQGVGLLYPKQAFLDDLLARQALPSYHGVQPSSIDWVSMQGHQCLRIYERWEGTAVGIFEDEVKYWCWEQESGLQQPFYVHAGQRLPLGSKGYDLDQVFIVPFFQSLKINPLPAPVLAKARADIQKACAHIKSRYDQNLRWGDDYPDKRLTLTRLHYCGYDVPLPDLSAPVPQAKTD</sequence>
<name>A0A1H4WDW8_9PSED</name>
<dbReference type="PROSITE" id="PS51257">
    <property type="entry name" value="PROKAR_LIPOPROTEIN"/>
    <property type="match status" value="1"/>
</dbReference>
<evidence type="ECO:0000313" key="3">
    <source>
        <dbReference type="Proteomes" id="UP000198982"/>
    </source>
</evidence>
<keyword evidence="3" id="KW-1185">Reference proteome</keyword>
<evidence type="ECO:0000313" key="2">
    <source>
        <dbReference type="EMBL" id="SEC91546.1"/>
    </source>
</evidence>
<dbReference type="RefSeq" id="WP_092319163.1">
    <property type="nucleotide sequence ID" value="NZ_FNTJ01000002.1"/>
</dbReference>
<feature type="transmembrane region" description="Helical" evidence="1">
    <location>
        <begin position="12"/>
        <end position="34"/>
    </location>
</feature>
<keyword evidence="1" id="KW-1133">Transmembrane helix</keyword>
<keyword evidence="1" id="KW-0472">Membrane</keyword>
<accession>A0A1H4WDW8</accession>
<dbReference type="Proteomes" id="UP000198982">
    <property type="component" value="Unassembled WGS sequence"/>
</dbReference>
<gene>
    <name evidence="2" type="ORF">SAMN05216178_5367</name>
</gene>
<dbReference type="EMBL" id="FNTJ01000002">
    <property type="protein sequence ID" value="SEC91546.1"/>
    <property type="molecule type" value="Genomic_DNA"/>
</dbReference>
<keyword evidence="1" id="KW-0812">Transmembrane</keyword>